<comment type="caution">
    <text evidence="2">The sequence shown here is derived from an EMBL/GenBank/DDBJ whole genome shotgun (WGS) entry which is preliminary data.</text>
</comment>
<accession>A0A0L0GJ33</accession>
<dbReference type="InterPro" id="IPR025293">
    <property type="entry name" value="YfiR/HmsC-like"/>
</dbReference>
<reference evidence="2 3" key="1">
    <citation type="journal article" date="2015" name="Appl. Environ. Microbiol.">
        <title>The Enterobacterium Trabulsiella odontotermitis Presents Novel Adaptations Related to Its Association with Fungus-Growing Termites.</title>
        <authorList>
            <person name="Sapountzis P."/>
            <person name="Gruntjes T."/>
            <person name="Otani S."/>
            <person name="Estevez J."/>
            <person name="da Costa R.R."/>
            <person name="Plunkett G.3rd."/>
            <person name="Perna N.T."/>
            <person name="Poulsen M."/>
        </authorList>
    </citation>
    <scope>NUCLEOTIDE SEQUENCE [LARGE SCALE GENOMIC DNA]</scope>
    <source>
        <strain evidence="2 3">12</strain>
    </source>
</reference>
<organism evidence="2 3">
    <name type="scientific">Trabulsiella odontotermitis</name>
    <dbReference type="NCBI Taxonomy" id="379893"/>
    <lineage>
        <taxon>Bacteria</taxon>
        <taxon>Pseudomonadati</taxon>
        <taxon>Pseudomonadota</taxon>
        <taxon>Gammaproteobacteria</taxon>
        <taxon>Enterobacterales</taxon>
        <taxon>Enterobacteriaceae</taxon>
        <taxon>Trabulsiella</taxon>
    </lineage>
</organism>
<protein>
    <recommendedName>
        <fullName evidence="4">YfiR family protein</fullName>
    </recommendedName>
</protein>
<evidence type="ECO:0008006" key="4">
    <source>
        <dbReference type="Google" id="ProtNLM"/>
    </source>
</evidence>
<dbReference type="Proteomes" id="UP000037393">
    <property type="component" value="Unassembled WGS sequence"/>
</dbReference>
<dbReference type="AlphaFoldDB" id="A0A0L0GJ33"/>
<proteinExistence type="predicted"/>
<name>A0A0L0GJ33_9ENTR</name>
<evidence type="ECO:0000313" key="2">
    <source>
        <dbReference type="EMBL" id="KNC88338.1"/>
    </source>
</evidence>
<sequence>MLKHTFTNVLFQAVRRFLVSNPRWKIFCQLMLVLTLIFAGNPLSAATTPAADRSVRAIVSGIVSYTRWPDLNGPPRLCIFSSSRFTQILSDGIAEPLPYQPVVVKNDREALTARCNALYFGSESPSQQMAIVGKIQPRSILTIAEQNPECVAGSAFCLIFHSTTVKFSVNLDVLTRSGVRVNPDVLMLARTKEHE</sequence>
<keyword evidence="1" id="KW-0732">Signal</keyword>
<keyword evidence="3" id="KW-1185">Reference proteome</keyword>
<feature type="signal peptide" evidence="1">
    <location>
        <begin position="1"/>
        <end position="45"/>
    </location>
</feature>
<gene>
    <name evidence="2" type="ORF">GM31_11515</name>
</gene>
<feature type="chain" id="PRO_5005538999" description="YfiR family protein" evidence="1">
    <location>
        <begin position="46"/>
        <end position="195"/>
    </location>
</feature>
<dbReference type="PATRIC" id="fig|379893.4.peg.2344"/>
<dbReference type="STRING" id="379893.GCA_001297775_02608"/>
<evidence type="ECO:0000313" key="3">
    <source>
        <dbReference type="Proteomes" id="UP000037393"/>
    </source>
</evidence>
<dbReference type="Pfam" id="PF13689">
    <property type="entry name" value="DUF4154"/>
    <property type="match status" value="1"/>
</dbReference>
<evidence type="ECO:0000256" key="1">
    <source>
        <dbReference type="SAM" id="SignalP"/>
    </source>
</evidence>
<dbReference type="EMBL" id="JNGI01000184">
    <property type="protein sequence ID" value="KNC88338.1"/>
    <property type="molecule type" value="Genomic_DNA"/>
</dbReference>